<dbReference type="EMBL" id="CM017625">
    <property type="protein sequence ID" value="TYH80019.1"/>
    <property type="molecule type" value="Genomic_DNA"/>
</dbReference>
<organism evidence="9 10">
    <name type="scientific">Gossypium tomentosum</name>
    <name type="common">Hawaiian cotton</name>
    <name type="synonym">Gossypium sandvicense</name>
    <dbReference type="NCBI Taxonomy" id="34277"/>
    <lineage>
        <taxon>Eukaryota</taxon>
        <taxon>Viridiplantae</taxon>
        <taxon>Streptophyta</taxon>
        <taxon>Embryophyta</taxon>
        <taxon>Tracheophyta</taxon>
        <taxon>Spermatophyta</taxon>
        <taxon>Magnoliopsida</taxon>
        <taxon>eudicotyledons</taxon>
        <taxon>Gunneridae</taxon>
        <taxon>Pentapetalae</taxon>
        <taxon>rosids</taxon>
        <taxon>malvids</taxon>
        <taxon>Malvales</taxon>
        <taxon>Malvaceae</taxon>
        <taxon>Malvoideae</taxon>
        <taxon>Gossypium</taxon>
    </lineage>
</organism>
<reference evidence="9 10" key="1">
    <citation type="submission" date="2019-07" db="EMBL/GenBank/DDBJ databases">
        <title>WGS assembly of Gossypium tomentosum.</title>
        <authorList>
            <person name="Chen Z.J."/>
            <person name="Sreedasyam A."/>
            <person name="Ando A."/>
            <person name="Song Q."/>
            <person name="De L."/>
            <person name="Hulse-Kemp A."/>
            <person name="Ding M."/>
            <person name="Ye W."/>
            <person name="Kirkbride R."/>
            <person name="Jenkins J."/>
            <person name="Plott C."/>
            <person name="Lovell J."/>
            <person name="Lin Y.-M."/>
            <person name="Vaughn R."/>
            <person name="Liu B."/>
            <person name="Li W."/>
            <person name="Simpson S."/>
            <person name="Scheffler B."/>
            <person name="Saski C."/>
            <person name="Grover C."/>
            <person name="Hu G."/>
            <person name="Conover J."/>
            <person name="Carlson J."/>
            <person name="Shu S."/>
            <person name="Boston L."/>
            <person name="Williams M."/>
            <person name="Peterson D."/>
            <person name="Mcgee K."/>
            <person name="Jones D."/>
            <person name="Wendel J."/>
            <person name="Stelly D."/>
            <person name="Grimwood J."/>
            <person name="Schmutz J."/>
        </authorList>
    </citation>
    <scope>NUCLEOTIDE SEQUENCE [LARGE SCALE GENOMIC DNA]</scope>
    <source>
        <strain evidence="9">7179.01</strain>
    </source>
</reference>
<evidence type="ECO:0000256" key="3">
    <source>
        <dbReference type="ARBA" id="ARBA00022692"/>
    </source>
</evidence>
<proteinExistence type="inferred from homology"/>
<comment type="similarity">
    <text evidence="6">Belongs to the OXA1/ALB3/YidC family.</text>
</comment>
<keyword evidence="5" id="KW-0472">Membrane</keyword>
<comment type="subcellular location">
    <subcellularLocation>
        <location evidence="1 6">Membrane</location>
        <topology evidence="1 6">Multi-pass membrane protein</topology>
    </subcellularLocation>
</comment>
<evidence type="ECO:0000256" key="4">
    <source>
        <dbReference type="ARBA" id="ARBA00022989"/>
    </source>
</evidence>
<sequence length="465" mass="51340">MAFRRSLSRRATLIARRCQPSFAYIVHEDDRKNHPLNESYSQPKPSNLFQQRSFGTGFSNSSSGFGVLFQDRRCSKLSLIPSTGVSFFRYMSTTDNDGADKIEFMTDGADRIGLMTDISEALKDSSFEAVASQAPAVNEVAVAAADSALPVAAIQYVIDAVHSSTGLNWWSSIVVTTLLVRGLTLPFLISQLKATAKMTLLRPRLEEIKERMQRTGMDPQAVAEGQNEMQKLFKEYGVTPFTPLKGFFIQMPIFISFFLGISNMAEKMPSFKSGGAYWFIDLSTPDSLCIFPVLTALTFWITVECNMLEGTEGNPSSGTTKNVARVFAALSVPLTMNFSKAIFCYWITSNVFSLAYGLVLKAPGVKAALGVPLIPKPPAGTTPQPSINLYSAFKQPERTASHQSTSPPDEPTKASHKKISSSSTMDQRIKILERQLKGRKKNKKSRHFHVYCINNGVASNQPNKY</sequence>
<dbReference type="Proteomes" id="UP000322667">
    <property type="component" value="Chromosome D03"/>
</dbReference>
<protein>
    <recommendedName>
        <fullName evidence="8">Membrane insertase YidC/Oxa/ALB C-terminal domain-containing protein</fullName>
    </recommendedName>
</protein>
<evidence type="ECO:0000256" key="5">
    <source>
        <dbReference type="ARBA" id="ARBA00023136"/>
    </source>
</evidence>
<evidence type="ECO:0000313" key="10">
    <source>
        <dbReference type="Proteomes" id="UP000322667"/>
    </source>
</evidence>
<feature type="region of interest" description="Disordered" evidence="7">
    <location>
        <begin position="397"/>
        <end position="426"/>
    </location>
</feature>
<dbReference type="Pfam" id="PF02096">
    <property type="entry name" value="60KD_IMP"/>
    <property type="match status" value="1"/>
</dbReference>
<name>A0A5D2LLQ8_GOSTO</name>
<accession>A0A5D2LLQ8</accession>
<evidence type="ECO:0000259" key="8">
    <source>
        <dbReference type="Pfam" id="PF02096"/>
    </source>
</evidence>
<keyword evidence="4" id="KW-1133">Transmembrane helix</keyword>
<dbReference type="CDD" id="cd20069">
    <property type="entry name" value="5TM_Oxa1-like"/>
    <property type="match status" value="1"/>
</dbReference>
<evidence type="ECO:0000313" key="9">
    <source>
        <dbReference type="EMBL" id="TYH80020.1"/>
    </source>
</evidence>
<dbReference type="EMBL" id="CM017625">
    <property type="protein sequence ID" value="TYH80020.1"/>
    <property type="molecule type" value="Genomic_DNA"/>
</dbReference>
<dbReference type="GO" id="GO:0032979">
    <property type="term" value="P:protein insertion into mitochondrial inner membrane from matrix"/>
    <property type="evidence" value="ECO:0007669"/>
    <property type="project" value="TreeGrafter"/>
</dbReference>
<evidence type="ECO:0000256" key="1">
    <source>
        <dbReference type="ARBA" id="ARBA00004141"/>
    </source>
</evidence>
<dbReference type="PANTHER" id="PTHR12428:SF34">
    <property type="entry name" value="MITOCHONDRIAL INNER MEMBRANE PROTEIN OXA1-LIKE"/>
    <property type="match status" value="1"/>
</dbReference>
<dbReference type="InterPro" id="IPR028055">
    <property type="entry name" value="YidC/Oxa/ALB_C"/>
</dbReference>
<feature type="domain" description="Membrane insertase YidC/Oxa/ALB C-terminal" evidence="8">
    <location>
        <begin position="169"/>
        <end position="359"/>
    </location>
</feature>
<dbReference type="AlphaFoldDB" id="A0A5D2LLQ8"/>
<dbReference type="GO" id="GO:0005743">
    <property type="term" value="C:mitochondrial inner membrane"/>
    <property type="evidence" value="ECO:0007669"/>
    <property type="project" value="TreeGrafter"/>
</dbReference>
<dbReference type="NCBIfam" id="TIGR03592">
    <property type="entry name" value="yidC_oxa1_cterm"/>
    <property type="match status" value="1"/>
</dbReference>
<dbReference type="PANTHER" id="PTHR12428">
    <property type="entry name" value="OXA1"/>
    <property type="match status" value="1"/>
</dbReference>
<comment type="similarity">
    <text evidence="2">Belongs to the OXA1/ALB3/YidC (TC 2.A.9.2) family.</text>
</comment>
<keyword evidence="3 6" id="KW-0812">Transmembrane</keyword>
<evidence type="ECO:0000256" key="6">
    <source>
        <dbReference type="RuleBase" id="RU003945"/>
    </source>
</evidence>
<gene>
    <name evidence="9" type="ORF">ES332_D03G104500v1</name>
</gene>
<dbReference type="InterPro" id="IPR001708">
    <property type="entry name" value="YidC/ALB3/OXA1/COX18"/>
</dbReference>
<evidence type="ECO:0000256" key="7">
    <source>
        <dbReference type="SAM" id="MobiDB-lite"/>
    </source>
</evidence>
<keyword evidence="10" id="KW-1185">Reference proteome</keyword>
<dbReference type="GO" id="GO:0032977">
    <property type="term" value="F:membrane insertase activity"/>
    <property type="evidence" value="ECO:0007669"/>
    <property type="project" value="InterPro"/>
</dbReference>
<evidence type="ECO:0000256" key="2">
    <source>
        <dbReference type="ARBA" id="ARBA00010583"/>
    </source>
</evidence>